<evidence type="ECO:0000256" key="6">
    <source>
        <dbReference type="PROSITE-ProRule" id="PRU00277"/>
    </source>
</evidence>
<dbReference type="Gene3D" id="3.10.50.40">
    <property type="match status" value="1"/>
</dbReference>
<evidence type="ECO:0000313" key="9">
    <source>
        <dbReference type="EMBL" id="KAF2454996.1"/>
    </source>
</evidence>
<evidence type="ECO:0000256" key="7">
    <source>
        <dbReference type="SAM" id="MobiDB-lite"/>
    </source>
</evidence>
<keyword evidence="10" id="KW-1185">Reference proteome</keyword>
<evidence type="ECO:0000259" key="8">
    <source>
        <dbReference type="PROSITE" id="PS50059"/>
    </source>
</evidence>
<reference evidence="9" key="1">
    <citation type="journal article" date="2020" name="Stud. Mycol.">
        <title>101 Dothideomycetes genomes: a test case for predicting lifestyles and emergence of pathogens.</title>
        <authorList>
            <person name="Haridas S."/>
            <person name="Albert R."/>
            <person name="Binder M."/>
            <person name="Bloem J."/>
            <person name="Labutti K."/>
            <person name="Salamov A."/>
            <person name="Andreopoulos B."/>
            <person name="Baker S."/>
            <person name="Barry K."/>
            <person name="Bills G."/>
            <person name="Bluhm B."/>
            <person name="Cannon C."/>
            <person name="Castanera R."/>
            <person name="Culley D."/>
            <person name="Daum C."/>
            <person name="Ezra D."/>
            <person name="Gonzalez J."/>
            <person name="Henrissat B."/>
            <person name="Kuo A."/>
            <person name="Liang C."/>
            <person name="Lipzen A."/>
            <person name="Lutzoni F."/>
            <person name="Magnuson J."/>
            <person name="Mondo S."/>
            <person name="Nolan M."/>
            <person name="Ohm R."/>
            <person name="Pangilinan J."/>
            <person name="Park H.-J."/>
            <person name="Ramirez L."/>
            <person name="Alfaro M."/>
            <person name="Sun H."/>
            <person name="Tritt A."/>
            <person name="Yoshinaga Y."/>
            <person name="Zwiers L.-H."/>
            <person name="Turgeon B."/>
            <person name="Goodwin S."/>
            <person name="Spatafora J."/>
            <person name="Crous P."/>
            <person name="Grigoriev I."/>
        </authorList>
    </citation>
    <scope>NUCLEOTIDE SEQUENCE</scope>
    <source>
        <strain evidence="9">ATCC 16933</strain>
    </source>
</reference>
<dbReference type="SUPFAM" id="SSF54534">
    <property type="entry name" value="FKBP-like"/>
    <property type="match status" value="1"/>
</dbReference>
<dbReference type="InterPro" id="IPR046357">
    <property type="entry name" value="PPIase_dom_sf"/>
</dbReference>
<evidence type="ECO:0000256" key="3">
    <source>
        <dbReference type="ARBA" id="ARBA00023110"/>
    </source>
</evidence>
<evidence type="ECO:0000256" key="1">
    <source>
        <dbReference type="ARBA" id="ARBA00000971"/>
    </source>
</evidence>
<comment type="catalytic activity">
    <reaction evidence="1 6">
        <text>[protein]-peptidylproline (omega=180) = [protein]-peptidylproline (omega=0)</text>
        <dbReference type="Rhea" id="RHEA:16237"/>
        <dbReference type="Rhea" id="RHEA-COMP:10747"/>
        <dbReference type="Rhea" id="RHEA-COMP:10748"/>
        <dbReference type="ChEBI" id="CHEBI:83833"/>
        <dbReference type="ChEBI" id="CHEBI:83834"/>
        <dbReference type="EC" id="5.2.1.8"/>
    </reaction>
</comment>
<keyword evidence="4 6" id="KW-0413">Isomerase</keyword>
<proteinExistence type="inferred from homology"/>
<dbReference type="EC" id="5.2.1.8" evidence="2 6"/>
<evidence type="ECO:0000256" key="2">
    <source>
        <dbReference type="ARBA" id="ARBA00013194"/>
    </source>
</evidence>
<dbReference type="PANTHER" id="PTHR10516">
    <property type="entry name" value="PEPTIDYL-PROLYL CIS-TRANS ISOMERASE"/>
    <property type="match status" value="1"/>
</dbReference>
<feature type="region of interest" description="Disordered" evidence="7">
    <location>
        <begin position="1"/>
        <end position="21"/>
    </location>
</feature>
<dbReference type="Proteomes" id="UP000799766">
    <property type="component" value="Unassembled WGS sequence"/>
</dbReference>
<evidence type="ECO:0000256" key="4">
    <source>
        <dbReference type="ARBA" id="ARBA00023235"/>
    </source>
</evidence>
<organism evidence="9 10">
    <name type="scientific">Lineolata rhizophorae</name>
    <dbReference type="NCBI Taxonomy" id="578093"/>
    <lineage>
        <taxon>Eukaryota</taxon>
        <taxon>Fungi</taxon>
        <taxon>Dikarya</taxon>
        <taxon>Ascomycota</taxon>
        <taxon>Pezizomycotina</taxon>
        <taxon>Dothideomycetes</taxon>
        <taxon>Dothideomycetes incertae sedis</taxon>
        <taxon>Lineolatales</taxon>
        <taxon>Lineolataceae</taxon>
        <taxon>Lineolata</taxon>
    </lineage>
</organism>
<gene>
    <name evidence="9" type="ORF">BDY21DRAFT_387159</name>
</gene>
<dbReference type="GO" id="GO:0003755">
    <property type="term" value="F:peptidyl-prolyl cis-trans isomerase activity"/>
    <property type="evidence" value="ECO:0007669"/>
    <property type="project" value="UniProtKB-KW"/>
</dbReference>
<dbReference type="OrthoDB" id="1902587at2759"/>
<name>A0A6A6NTD5_9PEZI</name>
<sequence>MGVQKMTLSPGDGSTKPSTGDTVTIEYTGYLFDASQPENKGNVFDSSVGRGPFKTKIGVGQVIKGWDEGIIGNAQQEGMTLGEKATLLISSDYAYGSRGFPGHIPPNADLIL</sequence>
<dbReference type="AlphaFoldDB" id="A0A6A6NTD5"/>
<accession>A0A6A6NTD5</accession>
<evidence type="ECO:0000313" key="10">
    <source>
        <dbReference type="Proteomes" id="UP000799766"/>
    </source>
</evidence>
<comment type="similarity">
    <text evidence="5">Belongs to the FKBP-type PPIase family. FKBP1 subfamily.</text>
</comment>
<dbReference type="InterPro" id="IPR001179">
    <property type="entry name" value="PPIase_FKBP_dom"/>
</dbReference>
<dbReference type="PROSITE" id="PS50059">
    <property type="entry name" value="FKBP_PPIASE"/>
    <property type="match status" value="1"/>
</dbReference>
<dbReference type="EMBL" id="MU001688">
    <property type="protein sequence ID" value="KAF2454996.1"/>
    <property type="molecule type" value="Genomic_DNA"/>
</dbReference>
<dbReference type="InterPro" id="IPR050689">
    <property type="entry name" value="FKBP-type_PPIase"/>
</dbReference>
<evidence type="ECO:0000256" key="5">
    <source>
        <dbReference type="ARBA" id="ARBA00038106"/>
    </source>
</evidence>
<dbReference type="PANTHER" id="PTHR10516:SF447">
    <property type="entry name" value="FK506-BINDING PROTEIN 1B"/>
    <property type="match status" value="1"/>
</dbReference>
<dbReference type="Pfam" id="PF00254">
    <property type="entry name" value="FKBP_C"/>
    <property type="match status" value="1"/>
</dbReference>
<keyword evidence="3 6" id="KW-0697">Rotamase</keyword>
<feature type="domain" description="PPIase FKBP-type" evidence="8">
    <location>
        <begin position="20"/>
        <end position="112"/>
    </location>
</feature>
<protein>
    <recommendedName>
        <fullName evidence="2 6">peptidylprolyl isomerase</fullName>
        <ecNumber evidence="2 6">5.2.1.8</ecNumber>
    </recommendedName>
</protein>
<dbReference type="GO" id="GO:0005737">
    <property type="term" value="C:cytoplasm"/>
    <property type="evidence" value="ECO:0007669"/>
    <property type="project" value="TreeGrafter"/>
</dbReference>